<dbReference type="AlphaFoldDB" id="A0A243RLQ6"/>
<gene>
    <name evidence="2" type="ORF">CA983_32705</name>
</gene>
<proteinExistence type="predicted"/>
<dbReference type="GO" id="GO:0006310">
    <property type="term" value="P:DNA recombination"/>
    <property type="evidence" value="ECO:0007669"/>
    <property type="project" value="UniProtKB-KW"/>
</dbReference>
<sequence length="723" mass="79544">MTTVTDTAEEAGQQAGSLAAIDICEAAGLTVRKGGIRPRVGDLIWSFADVEGLPVSLRPSERKLDFSKVRNPRWRVVAQEFSFARLAPGHEAVRELPQAFRYPVAVKTGHGRLTKLTEWFNWLTGHGVTSLADVTQQHCQAYYLHRSDVRDRKGRVLRPASQEARMHAVQVMQEPAFYNELFTADRFTEGFVPWSGRAPFEVAGCKARGENAAQPLRQEALQPWLAAALYIVETLGPHVLELVRSVRQEEETPTWTSNERWQARLSAAISAHIAEDEPLQLLEPTEVASRLHEGWSEEDPLLQVSLNAVARKAGKLTFAHRWLPTMRPLLEQAVAAVGVRPRWGRDAPAVTRADGSGEVPWTEGVAGAMALNFLVDRVRTACMVVVALLTGMRASELMEMPVDACVPPQDLGTGRMRYRLRTKLIKGQELGGVWDEWVTVRQAYSAVQLAVDLQDPQNPSPYAFGRFTFIGRCNTLSSWVNSPEGQRLGLTPIPDHPINLRITRRTLAMELAHRPGGLLAAKIHLKHVTVVTTEGYAARPGGAQAEFLADVAAEEQARNQNLTLAAFRDSQKGIMPTGPGARDLIDFFASVDQELQAMEAAAPGVKPGDQEVINLLSRRAKTLHLGIANYCWFIDPAKALCLTLAGTPGGDKPLAGMCDSSRCPQATHHLSHRPVWADSAENKKIFIGNVRRGQQTEKARLQADLDRDLRVLAEIDAATAQGA</sequence>
<dbReference type="Proteomes" id="UP000195105">
    <property type="component" value="Unassembled WGS sequence"/>
</dbReference>
<dbReference type="SUPFAM" id="SSF56349">
    <property type="entry name" value="DNA breaking-rejoining enzymes"/>
    <property type="match status" value="1"/>
</dbReference>
<evidence type="ECO:0008006" key="4">
    <source>
        <dbReference type="Google" id="ProtNLM"/>
    </source>
</evidence>
<evidence type="ECO:0000313" key="3">
    <source>
        <dbReference type="Proteomes" id="UP000195105"/>
    </source>
</evidence>
<dbReference type="GO" id="GO:0003677">
    <property type="term" value="F:DNA binding"/>
    <property type="evidence" value="ECO:0007669"/>
    <property type="project" value="InterPro"/>
</dbReference>
<dbReference type="InterPro" id="IPR011010">
    <property type="entry name" value="DNA_brk_join_enz"/>
</dbReference>
<dbReference type="EMBL" id="NGFN01000286">
    <property type="protein sequence ID" value="OUC95834.1"/>
    <property type="molecule type" value="Genomic_DNA"/>
</dbReference>
<organism evidence="2 3">
    <name type="scientific">Streptomyces swartbergensis</name>
    <dbReference type="NCBI Taxonomy" id="487165"/>
    <lineage>
        <taxon>Bacteria</taxon>
        <taxon>Bacillati</taxon>
        <taxon>Actinomycetota</taxon>
        <taxon>Actinomycetes</taxon>
        <taxon>Kitasatosporales</taxon>
        <taxon>Streptomycetaceae</taxon>
        <taxon>Streptomyces</taxon>
    </lineage>
</organism>
<evidence type="ECO:0000256" key="1">
    <source>
        <dbReference type="ARBA" id="ARBA00023172"/>
    </source>
</evidence>
<dbReference type="InterPro" id="IPR013762">
    <property type="entry name" value="Integrase-like_cat_sf"/>
</dbReference>
<comment type="caution">
    <text evidence="2">The sequence shown here is derived from an EMBL/GenBank/DDBJ whole genome shotgun (WGS) entry which is preliminary data.</text>
</comment>
<evidence type="ECO:0000313" key="2">
    <source>
        <dbReference type="EMBL" id="OUC95834.1"/>
    </source>
</evidence>
<accession>A0A243RLQ6</accession>
<reference evidence="2 3" key="1">
    <citation type="submission" date="2017-05" db="EMBL/GenBank/DDBJ databases">
        <title>Biotechnological potential of actinobacteria isolated from South African environments.</title>
        <authorList>
            <person name="Le Roes-Hill M."/>
            <person name="Prins A."/>
            <person name="Durrell K.A."/>
        </authorList>
    </citation>
    <scope>NUCLEOTIDE SEQUENCE [LARGE SCALE GENOMIC DNA]</scope>
    <source>
        <strain evidence="2 3">HMC13</strain>
    </source>
</reference>
<protein>
    <recommendedName>
        <fullName evidence="4">Integrase</fullName>
    </recommendedName>
</protein>
<dbReference type="GO" id="GO:0015074">
    <property type="term" value="P:DNA integration"/>
    <property type="evidence" value="ECO:0007669"/>
    <property type="project" value="InterPro"/>
</dbReference>
<dbReference type="Gene3D" id="1.10.443.10">
    <property type="entry name" value="Intergrase catalytic core"/>
    <property type="match status" value="1"/>
</dbReference>
<keyword evidence="1" id="KW-0233">DNA recombination</keyword>
<keyword evidence="3" id="KW-1185">Reference proteome</keyword>
<name>A0A243RLQ6_9ACTN</name>
<dbReference type="RefSeq" id="WP_086604436.1">
    <property type="nucleotide sequence ID" value="NZ_NGFN01000286.1"/>
</dbReference>